<dbReference type="KEGG" id="lri:NCTC12151_01031"/>
<feature type="transmembrane region" description="Helical" evidence="1">
    <location>
        <begin position="330"/>
        <end position="349"/>
    </location>
</feature>
<feature type="transmembrane region" description="Helical" evidence="1">
    <location>
        <begin position="93"/>
        <end position="110"/>
    </location>
</feature>
<dbReference type="Pfam" id="PF14897">
    <property type="entry name" value="EpsG"/>
    <property type="match status" value="1"/>
</dbReference>
<evidence type="ECO:0000313" key="2">
    <source>
        <dbReference type="EMBL" id="SQI37178.1"/>
    </source>
</evidence>
<feature type="transmembrane region" description="Helical" evidence="1">
    <location>
        <begin position="167"/>
        <end position="191"/>
    </location>
</feature>
<feature type="transmembrane region" description="Helical" evidence="1">
    <location>
        <begin position="306"/>
        <end position="324"/>
    </location>
</feature>
<feature type="transmembrane region" description="Helical" evidence="1">
    <location>
        <begin position="198"/>
        <end position="218"/>
    </location>
</feature>
<evidence type="ECO:0008006" key="4">
    <source>
        <dbReference type="Google" id="ProtNLM"/>
    </source>
</evidence>
<keyword evidence="1" id="KW-1133">Transmembrane helix</keyword>
<gene>
    <name evidence="2" type="ORF">NCTC12151_01031</name>
</gene>
<dbReference type="AlphaFoldDB" id="A0A2X4UNG0"/>
<keyword evidence="1" id="KW-0812">Transmembrane</keyword>
<protein>
    <recommendedName>
        <fullName evidence="4">EpsG family protein</fullName>
    </recommendedName>
</protein>
<proteinExistence type="predicted"/>
<dbReference type="InterPro" id="IPR049458">
    <property type="entry name" value="EpsG-like"/>
</dbReference>
<evidence type="ECO:0000313" key="3">
    <source>
        <dbReference type="Proteomes" id="UP000249005"/>
    </source>
</evidence>
<sequence length="362" mass="43140">MFSNFLLISFAIGLAFLFSIREVYYNIVKESTTLYVFIFFIFILIAFRTRGWDVEQYYNIYYSIDINELSLNSWTEPGYLFANYIFRLFDADYFLFNLFFSLILSIFIFYSVKLNSYYFIVSIFFLFLFYFFRGPYGQIRQALSILIFFYSIKYVTYENRSLKKYFIINVFASLFHGVSLMALLVPFFIGIKLNKKRILFSLMLASTILLANCLLFNISDYILLTQDISVLSKIYYYVTNYHANGSYFNPDTARIIFIYVVLLMWPNDKLIIPGTLLHTQIIIFILGAISYSILAFDFRVASRISSFYYLIDIFILSNFIYSINNRSNKLFYFCIFSFIGLIYLIYEIMMMSNSEIKYEWSF</sequence>
<feature type="transmembrane region" description="Helical" evidence="1">
    <location>
        <begin position="31"/>
        <end position="47"/>
    </location>
</feature>
<feature type="transmembrane region" description="Helical" evidence="1">
    <location>
        <begin position="139"/>
        <end position="155"/>
    </location>
</feature>
<dbReference type="Proteomes" id="UP000249005">
    <property type="component" value="Chromosome 1"/>
</dbReference>
<keyword evidence="1" id="KW-0472">Membrane</keyword>
<keyword evidence="3" id="KW-1185">Reference proteome</keyword>
<dbReference type="RefSeq" id="WP_170126491.1">
    <property type="nucleotide sequence ID" value="NZ_LR698987.1"/>
</dbReference>
<evidence type="ECO:0000256" key="1">
    <source>
        <dbReference type="SAM" id="Phobius"/>
    </source>
</evidence>
<organism evidence="2 3">
    <name type="scientific">Leminorella richardii</name>
    <dbReference type="NCBI Taxonomy" id="158841"/>
    <lineage>
        <taxon>Bacteria</taxon>
        <taxon>Pseudomonadati</taxon>
        <taxon>Pseudomonadota</taxon>
        <taxon>Gammaproteobacteria</taxon>
        <taxon>Enterobacterales</taxon>
        <taxon>Budviciaceae</taxon>
        <taxon>Leminorella</taxon>
    </lineage>
</organism>
<dbReference type="EMBL" id="LS483470">
    <property type="protein sequence ID" value="SQI37178.1"/>
    <property type="molecule type" value="Genomic_DNA"/>
</dbReference>
<accession>A0A2X4UNG0</accession>
<reference evidence="2 3" key="1">
    <citation type="submission" date="2018-06" db="EMBL/GenBank/DDBJ databases">
        <authorList>
            <consortium name="Pathogen Informatics"/>
            <person name="Doyle S."/>
        </authorList>
    </citation>
    <scope>NUCLEOTIDE SEQUENCE [LARGE SCALE GENOMIC DNA]</scope>
    <source>
        <strain evidence="2 3">NCTC12151</strain>
    </source>
</reference>
<name>A0A2X4UNG0_9GAMM</name>
<feature type="transmembrane region" description="Helical" evidence="1">
    <location>
        <begin position="116"/>
        <end position="132"/>
    </location>
</feature>
<feature type="transmembrane region" description="Helical" evidence="1">
    <location>
        <begin position="270"/>
        <end position="294"/>
    </location>
</feature>